<reference evidence="3" key="1">
    <citation type="submission" date="2011-07" db="EMBL/GenBank/DDBJ databases">
        <authorList>
            <consortium name="Caenorhabditis brenneri Sequencing and Analysis Consortium"/>
            <person name="Wilson R.K."/>
        </authorList>
    </citation>
    <scope>NUCLEOTIDE SEQUENCE [LARGE SCALE GENOMIC DNA]</scope>
    <source>
        <strain evidence="3">PB2801</strain>
    </source>
</reference>
<dbReference type="eggNOG" id="ENOG502TFAF">
    <property type="taxonomic scope" value="Eukaryota"/>
</dbReference>
<dbReference type="Pfam" id="PF17360">
    <property type="entry name" value="DUF5386"/>
    <property type="match status" value="1"/>
</dbReference>
<dbReference type="HOGENOM" id="CLU_1476463_0_0_1"/>
<evidence type="ECO:0000256" key="1">
    <source>
        <dbReference type="SAM" id="MobiDB-lite"/>
    </source>
</evidence>
<dbReference type="InParanoid" id="G0N086"/>
<keyword evidence="3" id="KW-1185">Reference proteome</keyword>
<sequence>MSRRNDDSRRRRKSSRGAKKHDYPAVSFDGQEFVDIPADECKSPAPSHYSLASNPSPFKNFEYMDEIALLKRGRITKDAPKHPYDRRGQCEMSAAAGSPEPVRSTGTLSAKSPGILTFMGGAPKEEKIYKIGEDGELKVAKTKGGGIRYEVCANDQFTVFTQSNGQTCLFTYRN</sequence>
<feature type="region of interest" description="Disordered" evidence="1">
    <location>
        <begin position="78"/>
        <end position="109"/>
    </location>
</feature>
<dbReference type="Proteomes" id="UP000008068">
    <property type="component" value="Unassembled WGS sequence"/>
</dbReference>
<dbReference type="OrthoDB" id="5786925at2759"/>
<proteinExistence type="predicted"/>
<dbReference type="FunCoup" id="G0N086">
    <property type="interactions" value="1976"/>
</dbReference>
<feature type="region of interest" description="Disordered" evidence="1">
    <location>
        <begin position="1"/>
        <end position="26"/>
    </location>
</feature>
<accession>G0N086</accession>
<dbReference type="OMA" id="KHPYNRR"/>
<dbReference type="AlphaFoldDB" id="G0N086"/>
<evidence type="ECO:0000313" key="3">
    <source>
        <dbReference type="Proteomes" id="UP000008068"/>
    </source>
</evidence>
<dbReference type="InterPro" id="IPR035332">
    <property type="entry name" value="DUF5386"/>
</dbReference>
<organism evidence="3">
    <name type="scientific">Caenorhabditis brenneri</name>
    <name type="common">Nematode worm</name>
    <dbReference type="NCBI Taxonomy" id="135651"/>
    <lineage>
        <taxon>Eukaryota</taxon>
        <taxon>Metazoa</taxon>
        <taxon>Ecdysozoa</taxon>
        <taxon>Nematoda</taxon>
        <taxon>Chromadorea</taxon>
        <taxon>Rhabditida</taxon>
        <taxon>Rhabditina</taxon>
        <taxon>Rhabditomorpha</taxon>
        <taxon>Rhabditoidea</taxon>
        <taxon>Rhabditidae</taxon>
        <taxon>Peloderinae</taxon>
        <taxon>Caenorhabditis</taxon>
    </lineage>
</organism>
<dbReference type="EMBL" id="GL379824">
    <property type="protein sequence ID" value="EGT48907.1"/>
    <property type="molecule type" value="Genomic_DNA"/>
</dbReference>
<protein>
    <submittedName>
        <fullName evidence="2">Uncharacterized protein</fullName>
    </submittedName>
</protein>
<evidence type="ECO:0000313" key="2">
    <source>
        <dbReference type="EMBL" id="EGT48907.1"/>
    </source>
</evidence>
<gene>
    <name evidence="2" type="ORF">CAEBREN_15026</name>
</gene>
<name>G0N086_CAEBE</name>
<feature type="compositionally biased region" description="Basic and acidic residues" evidence="1">
    <location>
        <begin position="78"/>
        <end position="89"/>
    </location>
</feature>
<feature type="compositionally biased region" description="Basic residues" evidence="1">
    <location>
        <begin position="10"/>
        <end position="19"/>
    </location>
</feature>